<dbReference type="InterPro" id="IPR050272">
    <property type="entry name" value="Isochorismatase-like_hydrls"/>
</dbReference>
<evidence type="ECO:0000256" key="2">
    <source>
        <dbReference type="ARBA" id="ARBA00022801"/>
    </source>
</evidence>
<protein>
    <submittedName>
        <fullName evidence="4">Bifunctional isochorismate lyase / aryl carrier protein</fullName>
    </submittedName>
</protein>
<dbReference type="GO" id="GO:0008908">
    <property type="term" value="F:isochorismatase activity"/>
    <property type="evidence" value="ECO:0007669"/>
    <property type="project" value="InterPro"/>
</dbReference>
<comment type="similarity">
    <text evidence="1">Belongs to the isochorismatase family.</text>
</comment>
<organism evidence="4 5">
    <name type="scientific">Anaerocolumna xylanovorans DSM 12503</name>
    <dbReference type="NCBI Taxonomy" id="1121345"/>
    <lineage>
        <taxon>Bacteria</taxon>
        <taxon>Bacillati</taxon>
        <taxon>Bacillota</taxon>
        <taxon>Clostridia</taxon>
        <taxon>Lachnospirales</taxon>
        <taxon>Lachnospiraceae</taxon>
        <taxon>Anaerocolumna</taxon>
    </lineage>
</organism>
<dbReference type="Proteomes" id="UP000184612">
    <property type="component" value="Unassembled WGS sequence"/>
</dbReference>
<keyword evidence="4" id="KW-0456">Lyase</keyword>
<dbReference type="InterPro" id="IPR016291">
    <property type="entry name" value="Isochorismatase"/>
</dbReference>
<keyword evidence="2" id="KW-0378">Hydrolase</keyword>
<dbReference type="GO" id="GO:0016829">
    <property type="term" value="F:lyase activity"/>
    <property type="evidence" value="ECO:0007669"/>
    <property type="project" value="UniProtKB-KW"/>
</dbReference>
<dbReference type="InterPro" id="IPR036380">
    <property type="entry name" value="Isochorismatase-like_sf"/>
</dbReference>
<dbReference type="RefSeq" id="WP_073590228.1">
    <property type="nucleotide sequence ID" value="NZ_FRFD01000011.1"/>
</dbReference>
<dbReference type="Pfam" id="PF00857">
    <property type="entry name" value="Isochorismatase"/>
    <property type="match status" value="1"/>
</dbReference>
<dbReference type="STRING" id="1121345.SAMN02745217_03573"/>
<dbReference type="Gene3D" id="3.40.50.850">
    <property type="entry name" value="Isochorismatase-like"/>
    <property type="match status" value="1"/>
</dbReference>
<reference evidence="4 5" key="1">
    <citation type="submission" date="2016-12" db="EMBL/GenBank/DDBJ databases">
        <authorList>
            <person name="Song W.-J."/>
            <person name="Kurnit D.M."/>
        </authorList>
    </citation>
    <scope>NUCLEOTIDE SEQUENCE [LARGE SCALE GENOMIC DNA]</scope>
    <source>
        <strain evidence="4 5">DSM 12503</strain>
    </source>
</reference>
<dbReference type="PANTHER" id="PTHR43540">
    <property type="entry name" value="PEROXYUREIDOACRYLATE/UREIDOACRYLATE AMIDOHYDROLASE-RELATED"/>
    <property type="match status" value="1"/>
</dbReference>
<evidence type="ECO:0000259" key="3">
    <source>
        <dbReference type="Pfam" id="PF00857"/>
    </source>
</evidence>
<proteinExistence type="inferred from homology"/>
<evidence type="ECO:0000256" key="1">
    <source>
        <dbReference type="ARBA" id="ARBA00006336"/>
    </source>
</evidence>
<sequence length="218" mass="24272">MGIGNIKDYNMPILDNDMVNKANWAIEPQNAILLIHDMQQYFIEPYGRESLVINTIIANIKKIKLWCKKCGIPVVYSAQPAGQTAEQRGLLLERWGMGIPANMGKENIVPELSPQKEDIVIQKRRYNAFEKTNLETLIRENEKNQLIICGVYGHIGCLATALCAYTKDIKPIVVSDGVADFSYEKHVAALQHIGDVCGLVVDTNRLIGVMDGGDVDET</sequence>
<dbReference type="InterPro" id="IPR000868">
    <property type="entry name" value="Isochorismatase-like_dom"/>
</dbReference>
<evidence type="ECO:0000313" key="4">
    <source>
        <dbReference type="EMBL" id="SHO52299.1"/>
    </source>
</evidence>
<keyword evidence="5" id="KW-1185">Reference proteome</keyword>
<dbReference type="EMBL" id="FRFD01000011">
    <property type="protein sequence ID" value="SHO52299.1"/>
    <property type="molecule type" value="Genomic_DNA"/>
</dbReference>
<dbReference type="SUPFAM" id="SSF52499">
    <property type="entry name" value="Isochorismatase-like hydrolases"/>
    <property type="match status" value="1"/>
</dbReference>
<dbReference type="AlphaFoldDB" id="A0A1M7YI97"/>
<evidence type="ECO:0000313" key="5">
    <source>
        <dbReference type="Proteomes" id="UP000184612"/>
    </source>
</evidence>
<dbReference type="PANTHER" id="PTHR43540:SF3">
    <property type="entry name" value="ENTEROBACTIN SYNTHASE COMPONENT B"/>
    <property type="match status" value="1"/>
</dbReference>
<accession>A0A1M7YI97</accession>
<feature type="domain" description="Isochorismatase-like" evidence="3">
    <location>
        <begin position="32"/>
        <end position="204"/>
    </location>
</feature>
<gene>
    <name evidence="4" type="ORF">SAMN02745217_03573</name>
</gene>
<dbReference type="PRINTS" id="PR01398">
    <property type="entry name" value="ISCHRISMTASE"/>
</dbReference>
<name>A0A1M7YI97_9FIRM</name>